<reference evidence="9" key="2">
    <citation type="journal article" date="2016" name="Sci. China Life Sci.">
        <title>Genetic diversity of coronaviruses in Miniopterus fuliginosus bats.</title>
        <authorList>
            <person name="Du J."/>
            <person name="Yang L."/>
            <person name="Ren X."/>
            <person name="Zhang J."/>
            <person name="Dong J."/>
            <person name="Sun L."/>
            <person name="Zhu Y."/>
            <person name="Yang F."/>
            <person name="Zhang S."/>
            <person name="Wu Z."/>
            <person name="Jin Q."/>
        </authorList>
    </citation>
    <scope>NUCLEOTIDE SEQUENCE [LARGE SCALE GENOMIC DNA]</scope>
    <source>
        <strain evidence="9">BtMf-JX2012</strain>
    </source>
</reference>
<dbReference type="GO" id="GO:0019031">
    <property type="term" value="C:viral envelope"/>
    <property type="evidence" value="ECO:0007669"/>
    <property type="project" value="UniProtKB-KW"/>
</dbReference>
<reference evidence="9" key="1">
    <citation type="journal article" date="2016" name="ISME J.">
        <title>Deciphering the bat virome catalog to better understand the ecological diversity of bat viruses and the bat origin of emerging infectious diseases.</title>
        <authorList>
            <person name="Wu Z."/>
            <person name="Yang L."/>
            <person name="Ren X."/>
            <person name="He G."/>
            <person name="Zhang J."/>
            <person name="Yang J."/>
            <person name="Qian Z."/>
            <person name="Dong J."/>
            <person name="Sun L."/>
            <person name="Zhu Y."/>
            <person name="Du J."/>
            <person name="Yang F."/>
            <person name="Zhang S."/>
            <person name="Jin Q."/>
        </authorList>
    </citation>
    <scope>NUCLEOTIDE SEQUENCE</scope>
    <source>
        <strain evidence="9">BtMf-JX2012</strain>
    </source>
</reference>
<evidence type="ECO:0000313" key="10">
    <source>
        <dbReference type="Proteomes" id="UP000157060"/>
    </source>
</evidence>
<name>A0A0U1WHB9_9ALPC</name>
<keyword evidence="6 7" id="KW-0472">Membrane</keyword>
<dbReference type="Pfam" id="PF02723">
    <property type="entry name" value="CoV_E"/>
    <property type="match status" value="1"/>
</dbReference>
<dbReference type="Proteomes" id="UP000157060">
    <property type="component" value="Segment"/>
</dbReference>
<comment type="subunit">
    <text evidence="7">Homopentamer. Interacts with membrane protein M in the budding compartment of the host cell, which is located between endoplasmic reticulum and the Golgi complex. Interacts with Nucleoprotein.</text>
</comment>
<dbReference type="GO" id="GO:0140975">
    <property type="term" value="P:disruption of cellular anatomical structure in another organism"/>
    <property type="evidence" value="ECO:0007669"/>
    <property type="project" value="UniProtKB-UniRule"/>
</dbReference>
<gene>
    <name evidence="7" type="primary">E</name>
</gene>
<dbReference type="InterPro" id="IPR003873">
    <property type="entry name" value="E_protein_CoV"/>
</dbReference>
<dbReference type="GO" id="GO:0046760">
    <property type="term" value="P:viral budding from Golgi membrane"/>
    <property type="evidence" value="ECO:0007669"/>
    <property type="project" value="UniProtKB-UniRule"/>
</dbReference>
<comment type="subcellular location">
    <subcellularLocation>
        <location evidence="7">Host Golgi apparatus membrane</location>
        <topology evidence="7">Single-pass type III membrane protein</topology>
    </subcellularLocation>
    <text evidence="7">The cytoplasmic tail functions as a Golgi complex-targeting signal.</text>
</comment>
<dbReference type="GO" id="GO:0044178">
    <property type="term" value="C:host cell Golgi membrane"/>
    <property type="evidence" value="ECO:0007669"/>
    <property type="project" value="UniProtKB-SubCell"/>
</dbReference>
<feature type="topological domain" description="Intravirion" evidence="7">
    <location>
        <begin position="36"/>
        <end position="74"/>
    </location>
</feature>
<protein>
    <recommendedName>
        <fullName evidence="7">Envelope small membrane protein</fullName>
        <shortName evidence="7">E protein</shortName>
        <shortName evidence="7">sM protein</shortName>
    </recommendedName>
</protein>
<feature type="transmembrane region" description="Helical" evidence="8">
    <location>
        <begin position="15"/>
        <end position="41"/>
    </location>
</feature>
<keyword evidence="3 7" id="KW-1040">Host Golgi apparatus</keyword>
<evidence type="ECO:0000256" key="4">
    <source>
        <dbReference type="ARBA" id="ARBA00022870"/>
    </source>
</evidence>
<evidence type="ECO:0000256" key="6">
    <source>
        <dbReference type="ARBA" id="ARBA00023136"/>
    </source>
</evidence>
<feature type="topological domain" description="Virion surface" evidence="7">
    <location>
        <begin position="1"/>
        <end position="14"/>
    </location>
</feature>
<evidence type="ECO:0000256" key="8">
    <source>
        <dbReference type="SAM" id="Phobius"/>
    </source>
</evidence>
<proteinExistence type="inferred from homology"/>
<evidence type="ECO:0000256" key="7">
    <source>
        <dbReference type="HAMAP-Rule" id="MF_04205"/>
    </source>
</evidence>
<evidence type="ECO:0000256" key="1">
    <source>
        <dbReference type="ARBA" id="ARBA00022692"/>
    </source>
</evidence>
<dbReference type="PROSITE" id="PS51926">
    <property type="entry name" value="COV_E"/>
    <property type="match status" value="1"/>
</dbReference>
<comment type="function">
    <text evidence="7">Plays a central role in virus morphogenesis and assembly. Acts as a viroporin and self-assembles in host membranes forming pentameric protein-lipid pores that allow ion transport. Also plays a role in the induction of apoptosis.</text>
</comment>
<keyword evidence="9" id="KW-0261">Viral envelope protein</keyword>
<keyword evidence="5 7" id="KW-1133">Transmembrane helix</keyword>
<evidence type="ECO:0000313" key="9">
    <source>
        <dbReference type="EMBL" id="AIA62208.1"/>
    </source>
</evidence>
<keyword evidence="9" id="KW-0946">Virion</keyword>
<keyword evidence="4 7" id="KW-1043">Host membrane</keyword>
<organism evidence="9 10">
    <name type="scientific">BtMf-AlphaCoV/JX2012</name>
    <dbReference type="NCBI Taxonomy" id="1503288"/>
    <lineage>
        <taxon>Viruses</taxon>
        <taxon>Riboviria</taxon>
        <taxon>Orthornavirae</taxon>
        <taxon>Pisuviricota</taxon>
        <taxon>Pisoniviricetes</taxon>
        <taxon>Nidovirales</taxon>
        <taxon>Cornidovirineae</taxon>
        <taxon>Coronaviridae</taxon>
        <taxon>Orthocoronavirinae</taxon>
        <taxon>Alphacoronavirus</taxon>
        <taxon>Minunacovirus</taxon>
        <taxon>Alphacoronavirus pusilli</taxon>
        <taxon>Miniopterus bat coronavirus 1</taxon>
    </lineage>
</organism>
<dbReference type="HAMAP" id="MF_04205">
    <property type="entry name" value="ALPHA_CORONA_E"/>
    <property type="match status" value="1"/>
</dbReference>
<evidence type="ECO:0000256" key="5">
    <source>
        <dbReference type="ARBA" id="ARBA00022989"/>
    </source>
</evidence>
<comment type="similarity">
    <text evidence="7">Belongs to the alphacoronaviruses E protein family.</text>
</comment>
<sequence length="74" mass="8546">MLTLVDDHGLVINAILWLLFCVSVIIICCALIQLVQLCFICHRLCSNTVYKPVYKAYKIYQDYMQIEPLPVLNV</sequence>
<evidence type="ECO:0000256" key="2">
    <source>
        <dbReference type="ARBA" id="ARBA00022703"/>
    </source>
</evidence>
<accession>A0A0U1WHB9</accession>
<dbReference type="InterPro" id="IPR043507">
    <property type="entry name" value="E_protein_aCoV"/>
</dbReference>
<dbReference type="EMBL" id="KJ473796">
    <property type="protein sequence ID" value="AIA62208.1"/>
    <property type="molecule type" value="Genomic_RNA"/>
</dbReference>
<evidence type="ECO:0000256" key="3">
    <source>
        <dbReference type="ARBA" id="ARBA00022812"/>
    </source>
</evidence>
<keyword evidence="1 7" id="KW-0812">Transmembrane</keyword>
<dbReference type="GO" id="GO:0016020">
    <property type="term" value="C:membrane"/>
    <property type="evidence" value="ECO:0007669"/>
    <property type="project" value="UniProtKB-UniRule"/>
</dbReference>
<keyword evidence="2 7" id="KW-0053">Apoptosis</keyword>